<sequence>MFKRYSENIDYRLNEMVSVGWAHITWKELCCWYEVNNVTKEVWLDIQSRLSEIMQIPLADIGANIHVIGVNENGFILAKSDYCHLLSTMIDKAAEL</sequence>
<evidence type="ECO:0000313" key="1">
    <source>
        <dbReference type="EMBL" id="OAP91876.1"/>
    </source>
</evidence>
<evidence type="ECO:0000313" key="2">
    <source>
        <dbReference type="Proteomes" id="UP000078302"/>
    </source>
</evidence>
<dbReference type="Proteomes" id="UP000078302">
    <property type="component" value="Unassembled WGS sequence"/>
</dbReference>
<reference evidence="1 2" key="1">
    <citation type="submission" date="2016-04" db="EMBL/GenBank/DDBJ databases">
        <title>Acidithiobacillus ferrooxidans genome sequencing and assembly.</title>
        <authorList>
            <person name="Zhou Z."/>
        </authorList>
    </citation>
    <scope>NUCLEOTIDE SEQUENCE [LARGE SCALE GENOMIC DNA]</scope>
    <source>
        <strain evidence="1 2">BY0502</strain>
    </source>
</reference>
<dbReference type="RefSeq" id="WP_064218671.1">
    <property type="nucleotide sequence ID" value="NZ_LVXZ01000062.1"/>
</dbReference>
<proteinExistence type="predicted"/>
<dbReference type="OrthoDB" id="6064889at2"/>
<dbReference type="AlphaFoldDB" id="A0A179BJJ6"/>
<gene>
    <name evidence="1" type="ORF">A4H96_05580</name>
</gene>
<dbReference type="EMBL" id="LVXZ01000062">
    <property type="protein sequence ID" value="OAP91876.1"/>
    <property type="molecule type" value="Genomic_DNA"/>
</dbReference>
<accession>A0A179BJJ6</accession>
<organism evidence="1 2">
    <name type="scientific">Acidithiobacillus ferrooxidans</name>
    <name type="common">Thiobacillus ferrooxidans</name>
    <dbReference type="NCBI Taxonomy" id="920"/>
    <lineage>
        <taxon>Bacteria</taxon>
        <taxon>Pseudomonadati</taxon>
        <taxon>Pseudomonadota</taxon>
        <taxon>Acidithiobacillia</taxon>
        <taxon>Acidithiobacillales</taxon>
        <taxon>Acidithiobacillaceae</taxon>
        <taxon>Acidithiobacillus</taxon>
    </lineage>
</organism>
<keyword evidence="2" id="KW-1185">Reference proteome</keyword>
<comment type="caution">
    <text evidence="1">The sequence shown here is derived from an EMBL/GenBank/DDBJ whole genome shotgun (WGS) entry which is preliminary data.</text>
</comment>
<name>A0A179BJJ6_ACIFR</name>
<protein>
    <submittedName>
        <fullName evidence="1">Uncharacterized protein</fullName>
    </submittedName>
</protein>